<dbReference type="EMBL" id="KV878975">
    <property type="protein sequence ID" value="OJK00824.1"/>
    <property type="molecule type" value="Genomic_DNA"/>
</dbReference>
<evidence type="ECO:0000256" key="1">
    <source>
        <dbReference type="SAM" id="SignalP"/>
    </source>
</evidence>
<dbReference type="RefSeq" id="XP_020057163.1">
    <property type="nucleotide sequence ID" value="XM_020201082.1"/>
</dbReference>
<keyword evidence="3" id="KW-1185">Reference proteome</keyword>
<dbReference type="AlphaFoldDB" id="A0A1L9WXD4"/>
<keyword evidence="1" id="KW-0732">Signal</keyword>
<dbReference type="GeneID" id="30974896"/>
<evidence type="ECO:0000313" key="3">
    <source>
        <dbReference type="Proteomes" id="UP000184546"/>
    </source>
</evidence>
<organism evidence="2 3">
    <name type="scientific">Aspergillus aculeatus (strain ATCC 16872 / CBS 172.66 / WB 5094)</name>
    <dbReference type="NCBI Taxonomy" id="690307"/>
    <lineage>
        <taxon>Eukaryota</taxon>
        <taxon>Fungi</taxon>
        <taxon>Dikarya</taxon>
        <taxon>Ascomycota</taxon>
        <taxon>Pezizomycotina</taxon>
        <taxon>Eurotiomycetes</taxon>
        <taxon>Eurotiomycetidae</taxon>
        <taxon>Eurotiales</taxon>
        <taxon>Aspergillaceae</taxon>
        <taxon>Aspergillus</taxon>
        <taxon>Aspergillus subgen. Circumdati</taxon>
    </lineage>
</organism>
<dbReference type="OrthoDB" id="4770905at2759"/>
<dbReference type="Proteomes" id="UP000184546">
    <property type="component" value="Unassembled WGS sequence"/>
</dbReference>
<sequence length="172" mass="19706">MLPDRYLLAILAAAVAATTSMANASSSGPRSSSTYDPDKPEHFYGHLLVEYICNRAALSDDSAYYTKDVHYHPRSAYQVVKGDWWDTKYGNWTNNHFLYGKKPYSDTERYRKVEHNLCVSGNRFRDQDKGGALESWFMILPMPLLAKEEEWFLVDRTACIRGIYIPIAHQAS</sequence>
<dbReference type="VEuPathDB" id="FungiDB:ASPACDRAFT_42318"/>
<feature type="chain" id="PRO_5012408828" evidence="1">
    <location>
        <begin position="25"/>
        <end position="172"/>
    </location>
</feature>
<reference evidence="3" key="1">
    <citation type="journal article" date="2017" name="Genome Biol.">
        <title>Comparative genomics reveals high biological diversity and specific adaptations in the industrially and medically important fungal genus Aspergillus.</title>
        <authorList>
            <person name="de Vries R.P."/>
            <person name="Riley R."/>
            <person name="Wiebenga A."/>
            <person name="Aguilar-Osorio G."/>
            <person name="Amillis S."/>
            <person name="Uchima C.A."/>
            <person name="Anderluh G."/>
            <person name="Asadollahi M."/>
            <person name="Askin M."/>
            <person name="Barry K."/>
            <person name="Battaglia E."/>
            <person name="Bayram O."/>
            <person name="Benocci T."/>
            <person name="Braus-Stromeyer S.A."/>
            <person name="Caldana C."/>
            <person name="Canovas D."/>
            <person name="Cerqueira G.C."/>
            <person name="Chen F."/>
            <person name="Chen W."/>
            <person name="Choi C."/>
            <person name="Clum A."/>
            <person name="Dos Santos R.A."/>
            <person name="Damasio A.R."/>
            <person name="Diallinas G."/>
            <person name="Emri T."/>
            <person name="Fekete E."/>
            <person name="Flipphi M."/>
            <person name="Freyberg S."/>
            <person name="Gallo A."/>
            <person name="Gournas C."/>
            <person name="Habgood R."/>
            <person name="Hainaut M."/>
            <person name="Harispe M.L."/>
            <person name="Henrissat B."/>
            <person name="Hilden K.S."/>
            <person name="Hope R."/>
            <person name="Hossain A."/>
            <person name="Karabika E."/>
            <person name="Karaffa L."/>
            <person name="Karanyi Z."/>
            <person name="Krasevec N."/>
            <person name="Kuo A."/>
            <person name="Kusch H."/>
            <person name="LaButti K."/>
            <person name="Lagendijk E.L."/>
            <person name="Lapidus A."/>
            <person name="Levasseur A."/>
            <person name="Lindquist E."/>
            <person name="Lipzen A."/>
            <person name="Logrieco A.F."/>
            <person name="MacCabe A."/>
            <person name="Maekelae M.R."/>
            <person name="Malavazi I."/>
            <person name="Melin P."/>
            <person name="Meyer V."/>
            <person name="Mielnichuk N."/>
            <person name="Miskei M."/>
            <person name="Molnar A.P."/>
            <person name="Mule G."/>
            <person name="Ngan C.Y."/>
            <person name="Orejas M."/>
            <person name="Orosz E."/>
            <person name="Ouedraogo J.P."/>
            <person name="Overkamp K.M."/>
            <person name="Park H.-S."/>
            <person name="Perrone G."/>
            <person name="Piumi F."/>
            <person name="Punt P.J."/>
            <person name="Ram A.F."/>
            <person name="Ramon A."/>
            <person name="Rauscher S."/>
            <person name="Record E."/>
            <person name="Riano-Pachon D.M."/>
            <person name="Robert V."/>
            <person name="Roehrig J."/>
            <person name="Ruller R."/>
            <person name="Salamov A."/>
            <person name="Salih N.S."/>
            <person name="Samson R.A."/>
            <person name="Sandor E."/>
            <person name="Sanguinetti M."/>
            <person name="Schuetze T."/>
            <person name="Sepcic K."/>
            <person name="Shelest E."/>
            <person name="Sherlock G."/>
            <person name="Sophianopoulou V."/>
            <person name="Squina F.M."/>
            <person name="Sun H."/>
            <person name="Susca A."/>
            <person name="Todd R.B."/>
            <person name="Tsang A."/>
            <person name="Unkles S.E."/>
            <person name="van de Wiele N."/>
            <person name="van Rossen-Uffink D."/>
            <person name="Oliveira J.V."/>
            <person name="Vesth T.C."/>
            <person name="Visser J."/>
            <person name="Yu J.-H."/>
            <person name="Zhou M."/>
            <person name="Andersen M.R."/>
            <person name="Archer D.B."/>
            <person name="Baker S.E."/>
            <person name="Benoit I."/>
            <person name="Brakhage A.A."/>
            <person name="Braus G.H."/>
            <person name="Fischer R."/>
            <person name="Frisvad J.C."/>
            <person name="Goldman G.H."/>
            <person name="Houbraken J."/>
            <person name="Oakley B."/>
            <person name="Pocsi I."/>
            <person name="Scazzocchio C."/>
            <person name="Seiboth B."/>
            <person name="vanKuyk P.A."/>
            <person name="Wortman J."/>
            <person name="Dyer P.S."/>
            <person name="Grigoriev I.V."/>
        </authorList>
    </citation>
    <scope>NUCLEOTIDE SEQUENCE [LARGE SCALE GENOMIC DNA]</scope>
    <source>
        <strain evidence="3">ATCC 16872 / CBS 172.66 / WB 5094</strain>
    </source>
</reference>
<name>A0A1L9WXD4_ASPA1</name>
<feature type="signal peptide" evidence="1">
    <location>
        <begin position="1"/>
        <end position="24"/>
    </location>
</feature>
<protein>
    <submittedName>
        <fullName evidence="2">Uncharacterized protein</fullName>
    </submittedName>
</protein>
<accession>A0A1L9WXD4</accession>
<proteinExistence type="predicted"/>
<evidence type="ECO:0000313" key="2">
    <source>
        <dbReference type="EMBL" id="OJK00824.1"/>
    </source>
</evidence>
<dbReference type="STRING" id="690307.A0A1L9WXD4"/>
<gene>
    <name evidence="2" type="ORF">ASPACDRAFT_42318</name>
</gene>